<accession>A0ABR5T6W6</accession>
<dbReference type="PIRSF" id="PIRSF000452">
    <property type="entry name" value="6-N-acetyltransf"/>
    <property type="match status" value="1"/>
</dbReference>
<dbReference type="RefSeq" id="WP_060823053.1">
    <property type="nucleotide sequence ID" value="NZ_LNJQ01000004.1"/>
</dbReference>
<evidence type="ECO:0000313" key="12">
    <source>
        <dbReference type="Proteomes" id="UP000070255"/>
    </source>
</evidence>
<evidence type="ECO:0000256" key="3">
    <source>
        <dbReference type="ARBA" id="ARBA00017677"/>
    </source>
</evidence>
<evidence type="ECO:0000256" key="8">
    <source>
        <dbReference type="ARBA" id="ARBA00048923"/>
    </source>
</evidence>
<evidence type="ECO:0000259" key="10">
    <source>
        <dbReference type="PROSITE" id="PS51186"/>
    </source>
</evidence>
<dbReference type="InterPro" id="IPR016181">
    <property type="entry name" value="Acyl_CoA_acyltransferase"/>
</dbReference>
<dbReference type="InterPro" id="IPR000182">
    <property type="entry name" value="GNAT_dom"/>
</dbReference>
<comment type="subunit">
    <text evidence="1 9">Homodimer.</text>
</comment>
<comment type="caution">
    <text evidence="11">The sequence shown here is derived from an EMBL/GenBank/DDBJ whole genome shotgun (WGS) entry which is preliminary data.</text>
</comment>
<dbReference type="SUPFAM" id="SSF55729">
    <property type="entry name" value="Acyl-CoA N-acyltransferases (Nat)"/>
    <property type="match status" value="1"/>
</dbReference>
<dbReference type="PANTHER" id="PTHR43877">
    <property type="entry name" value="AMINOALKYLPHOSPHONATE N-ACETYLTRANSFERASE-RELATED-RELATED"/>
    <property type="match status" value="1"/>
</dbReference>
<keyword evidence="4 9" id="KW-0808">Transferase</keyword>
<dbReference type="Proteomes" id="UP000070255">
    <property type="component" value="Unassembled WGS sequence"/>
</dbReference>
<name>A0ABR5T6W6_9BURK</name>
<dbReference type="InterPro" id="IPR024170">
    <property type="entry name" value="Aminoglycoside_N6-AcTrfrase"/>
</dbReference>
<keyword evidence="12" id="KW-1185">Reference proteome</keyword>
<dbReference type="Pfam" id="PF00583">
    <property type="entry name" value="Acetyltransf_1"/>
    <property type="match status" value="1"/>
</dbReference>
<dbReference type="EMBL" id="LNJQ01000004">
    <property type="protein sequence ID" value="KWZ38954.1"/>
    <property type="molecule type" value="Genomic_DNA"/>
</dbReference>
<keyword evidence="5 9" id="KW-0046">Antibiotic resistance</keyword>
<feature type="domain" description="N-acetyltransferase" evidence="10">
    <location>
        <begin position="8"/>
        <end position="159"/>
    </location>
</feature>
<evidence type="ECO:0000256" key="1">
    <source>
        <dbReference type="ARBA" id="ARBA00011738"/>
    </source>
</evidence>
<sequence length="163" mass="17434">MTHSLAHFTIRAAEASDDDAWRRLRRALWPHADDAAHARDIARQLGAPDRHACFIASAADGAALGFAEVAVRRDYVNGCDTSPVLFLEGIFVAPAARRRGVARALCSAAAAWGAARGCAEFASDAPLENAASHALHRALGFAETERAVFFRKALQRRRGGLSG</sequence>
<comment type="catalytic activity">
    <reaction evidence="8 9">
        <text>kanamycin B + acetyl-CoA = N(6')-acetylkanamycin B + CoA + H(+)</text>
        <dbReference type="Rhea" id="RHEA:16449"/>
        <dbReference type="ChEBI" id="CHEBI:15378"/>
        <dbReference type="ChEBI" id="CHEBI:57287"/>
        <dbReference type="ChEBI" id="CHEBI:57288"/>
        <dbReference type="ChEBI" id="CHEBI:58390"/>
        <dbReference type="ChEBI" id="CHEBI:58549"/>
        <dbReference type="EC" id="2.3.1.82"/>
    </reaction>
</comment>
<gene>
    <name evidence="11" type="ORF">WS72_29690</name>
</gene>
<evidence type="ECO:0000256" key="4">
    <source>
        <dbReference type="ARBA" id="ARBA00022679"/>
    </source>
</evidence>
<dbReference type="PROSITE" id="PS51186">
    <property type="entry name" value="GNAT"/>
    <property type="match status" value="1"/>
</dbReference>
<dbReference type="Gene3D" id="3.40.630.30">
    <property type="match status" value="1"/>
</dbReference>
<dbReference type="NCBIfam" id="NF043067">
    <property type="entry name" value="AAC_6p_group_E"/>
    <property type="match status" value="1"/>
</dbReference>
<evidence type="ECO:0000256" key="5">
    <source>
        <dbReference type="ARBA" id="ARBA00023251"/>
    </source>
</evidence>
<organism evidence="11 12">
    <name type="scientific">Burkholderia savannae</name>
    <dbReference type="NCBI Taxonomy" id="1637837"/>
    <lineage>
        <taxon>Bacteria</taxon>
        <taxon>Pseudomonadati</taxon>
        <taxon>Pseudomonadota</taxon>
        <taxon>Betaproteobacteria</taxon>
        <taxon>Burkholderiales</taxon>
        <taxon>Burkholderiaceae</taxon>
        <taxon>Burkholderia</taxon>
        <taxon>pseudomallei group</taxon>
    </lineage>
</organism>
<evidence type="ECO:0000256" key="7">
    <source>
        <dbReference type="ARBA" id="ARBA00029660"/>
    </source>
</evidence>
<dbReference type="EC" id="2.3.1.82" evidence="2 9"/>
<evidence type="ECO:0000313" key="11">
    <source>
        <dbReference type="EMBL" id="KWZ38954.1"/>
    </source>
</evidence>
<keyword evidence="6 9" id="KW-0012">Acyltransferase</keyword>
<proteinExistence type="predicted"/>
<protein>
    <recommendedName>
        <fullName evidence="3 9">Aminoglycoside N(6')-acetyltransferase type 1</fullName>
        <ecNumber evidence="2 9">2.3.1.82</ecNumber>
    </recommendedName>
    <alternativeName>
        <fullName evidence="7 9">Aminoglycoside resistance protein</fullName>
    </alternativeName>
</protein>
<evidence type="ECO:0000256" key="2">
    <source>
        <dbReference type="ARBA" id="ARBA00012888"/>
    </source>
</evidence>
<comment type="function">
    <text evidence="9">Catalyzes the transfer of an acetyl group from acetyl-CoA to the 6'-amino group of aminoglycoside molecules conferring resistance to antibiotics containing the purpurosamine ring.</text>
</comment>
<evidence type="ECO:0000256" key="9">
    <source>
        <dbReference type="PIRNR" id="PIRNR000452"/>
    </source>
</evidence>
<evidence type="ECO:0000256" key="6">
    <source>
        <dbReference type="ARBA" id="ARBA00023315"/>
    </source>
</evidence>
<dbReference type="InterPro" id="IPR050832">
    <property type="entry name" value="Bact_Acetyltransf"/>
</dbReference>
<reference evidence="11 12" key="1">
    <citation type="submission" date="2015-11" db="EMBL/GenBank/DDBJ databases">
        <authorList>
            <person name="Sahl J."/>
            <person name="Wagner D."/>
            <person name="Keim P."/>
        </authorList>
    </citation>
    <scope>NUCLEOTIDE SEQUENCE [LARGE SCALE GENOMIC DNA]</scope>
    <source>
        <strain evidence="11 12">BDU18</strain>
    </source>
</reference>